<sequence length="393" mass="45639">MSDFKFRLPPELLEKIFGYLNIEDIVKCSAVNYLWYTTSRSVLRRKSNMILCRWPDTLPSTVQDACLTGDLTIKFHPWDILKNLRTLKLWYDDPGLLPDFLLERIFNSCEKLNRLEILNVSTIEKHQLECILEHCTPGFRLRISQQHSDSNVLNLLEEYQELFEEIIVELKNPKRVIGWHPIYCSKSTFRLEDSATYVSLTSPGLYQLKLPQLCSVKTLKLEKCSSLDENVLLLLSQLNLESFSIDGFSARASTWISSFKTGFPVLKSFSSINNQIINDETLHALCEKRLENVTLDFRKGLSETSIPYMFKLHHLVRLKIITDKLETNELLKGIKDYWTNLRSLEVEECSVESEDSIRIIETLKSYASKQNITFKHNINCIKFQDNTTGNKHV</sequence>
<dbReference type="SMART" id="SM00256">
    <property type="entry name" value="FBOX"/>
    <property type="match status" value="2"/>
</dbReference>
<evidence type="ECO:0000313" key="3">
    <source>
        <dbReference type="Proteomes" id="UP000466442"/>
    </source>
</evidence>
<name>A0A8S9XPP7_APOLU</name>
<dbReference type="InterPro" id="IPR032675">
    <property type="entry name" value="LRR_dom_sf"/>
</dbReference>
<gene>
    <name evidence="2" type="ORF">GE061_015323</name>
</gene>
<dbReference type="CDD" id="cd09917">
    <property type="entry name" value="F-box_SF"/>
    <property type="match status" value="1"/>
</dbReference>
<protein>
    <recommendedName>
        <fullName evidence="1">F-box domain-containing protein</fullName>
    </recommendedName>
</protein>
<accession>A0A8S9XPP7</accession>
<dbReference type="EMBL" id="WIXP02000006">
    <property type="protein sequence ID" value="KAF6209575.1"/>
    <property type="molecule type" value="Genomic_DNA"/>
</dbReference>
<dbReference type="Proteomes" id="UP000466442">
    <property type="component" value="Unassembled WGS sequence"/>
</dbReference>
<evidence type="ECO:0000313" key="2">
    <source>
        <dbReference type="EMBL" id="KAF6209575.1"/>
    </source>
</evidence>
<dbReference type="Pfam" id="PF12937">
    <property type="entry name" value="F-box-like"/>
    <property type="match status" value="1"/>
</dbReference>
<evidence type="ECO:0000259" key="1">
    <source>
        <dbReference type="PROSITE" id="PS50181"/>
    </source>
</evidence>
<dbReference type="Gene3D" id="3.80.10.10">
    <property type="entry name" value="Ribonuclease Inhibitor"/>
    <property type="match status" value="2"/>
</dbReference>
<reference evidence="2" key="1">
    <citation type="journal article" date="2021" name="Mol. Ecol. Resour.">
        <title>Apolygus lucorum genome provides insights into omnivorousness and mesophyll feeding.</title>
        <authorList>
            <person name="Liu Y."/>
            <person name="Liu H."/>
            <person name="Wang H."/>
            <person name="Huang T."/>
            <person name="Liu B."/>
            <person name="Yang B."/>
            <person name="Yin L."/>
            <person name="Li B."/>
            <person name="Zhang Y."/>
            <person name="Zhang S."/>
            <person name="Jiang F."/>
            <person name="Zhang X."/>
            <person name="Ren Y."/>
            <person name="Wang B."/>
            <person name="Wang S."/>
            <person name="Lu Y."/>
            <person name="Wu K."/>
            <person name="Fan W."/>
            <person name="Wang G."/>
        </authorList>
    </citation>
    <scope>NUCLEOTIDE SEQUENCE</scope>
    <source>
        <strain evidence="2">12Hb</strain>
    </source>
</reference>
<dbReference type="InterPro" id="IPR036047">
    <property type="entry name" value="F-box-like_dom_sf"/>
</dbReference>
<organism evidence="2 3">
    <name type="scientific">Apolygus lucorum</name>
    <name type="common">Small green plant bug</name>
    <name type="synonym">Lygocoris lucorum</name>
    <dbReference type="NCBI Taxonomy" id="248454"/>
    <lineage>
        <taxon>Eukaryota</taxon>
        <taxon>Metazoa</taxon>
        <taxon>Ecdysozoa</taxon>
        <taxon>Arthropoda</taxon>
        <taxon>Hexapoda</taxon>
        <taxon>Insecta</taxon>
        <taxon>Pterygota</taxon>
        <taxon>Neoptera</taxon>
        <taxon>Paraneoptera</taxon>
        <taxon>Hemiptera</taxon>
        <taxon>Heteroptera</taxon>
        <taxon>Panheteroptera</taxon>
        <taxon>Cimicomorpha</taxon>
        <taxon>Miridae</taxon>
        <taxon>Mirini</taxon>
        <taxon>Apolygus</taxon>
    </lineage>
</organism>
<proteinExistence type="predicted"/>
<dbReference type="InterPro" id="IPR001810">
    <property type="entry name" value="F-box_dom"/>
</dbReference>
<feature type="domain" description="F-box" evidence="1">
    <location>
        <begin position="2"/>
        <end position="46"/>
    </location>
</feature>
<comment type="caution">
    <text evidence="2">The sequence shown here is derived from an EMBL/GenBank/DDBJ whole genome shotgun (WGS) entry which is preliminary data.</text>
</comment>
<dbReference type="SUPFAM" id="SSF81383">
    <property type="entry name" value="F-box domain"/>
    <property type="match status" value="1"/>
</dbReference>
<dbReference type="AlphaFoldDB" id="A0A8S9XPP7"/>
<keyword evidence="3" id="KW-1185">Reference proteome</keyword>
<dbReference type="PROSITE" id="PS50181">
    <property type="entry name" value="FBOX"/>
    <property type="match status" value="1"/>
</dbReference>
<dbReference type="SUPFAM" id="SSF52047">
    <property type="entry name" value="RNI-like"/>
    <property type="match status" value="1"/>
</dbReference>